<evidence type="ECO:0000313" key="17">
    <source>
        <dbReference type="EMBL" id="CAD7196533.1"/>
    </source>
</evidence>
<comment type="domain">
    <text evidence="13">The SBD domain (substrate-binding domain) mediates the interaction with substrate proteins. It is related to the TRAF family.</text>
</comment>
<dbReference type="EC" id="2.3.2.27" evidence="13"/>
<evidence type="ECO:0000256" key="7">
    <source>
        <dbReference type="ARBA" id="ARBA00022723"/>
    </source>
</evidence>
<evidence type="ECO:0000256" key="11">
    <source>
        <dbReference type="ARBA" id="ARBA00022833"/>
    </source>
</evidence>
<dbReference type="Pfam" id="PF21361">
    <property type="entry name" value="Sina_ZnF"/>
    <property type="match status" value="2"/>
</dbReference>
<dbReference type="UniPathway" id="UPA00143"/>
<evidence type="ECO:0000256" key="1">
    <source>
        <dbReference type="ARBA" id="ARBA00000900"/>
    </source>
</evidence>
<evidence type="ECO:0000256" key="12">
    <source>
        <dbReference type="PROSITE-ProRule" id="PRU00207"/>
    </source>
</evidence>
<dbReference type="GO" id="GO:0005737">
    <property type="term" value="C:cytoplasm"/>
    <property type="evidence" value="ECO:0007669"/>
    <property type="project" value="UniProtKB-SubCell"/>
</dbReference>
<comment type="subcellular location">
    <subcellularLocation>
        <location evidence="2">Cytoplasm</location>
    </subcellularLocation>
</comment>
<keyword evidence="11 12" id="KW-0862">Zinc</keyword>
<organism evidence="17">
    <name type="scientific">Timema douglasi</name>
    <name type="common">Walking stick</name>
    <dbReference type="NCBI Taxonomy" id="61478"/>
    <lineage>
        <taxon>Eukaryota</taxon>
        <taxon>Metazoa</taxon>
        <taxon>Ecdysozoa</taxon>
        <taxon>Arthropoda</taxon>
        <taxon>Hexapoda</taxon>
        <taxon>Insecta</taxon>
        <taxon>Pterygota</taxon>
        <taxon>Neoptera</taxon>
        <taxon>Polyneoptera</taxon>
        <taxon>Phasmatodea</taxon>
        <taxon>Timematodea</taxon>
        <taxon>Timematoidea</taxon>
        <taxon>Timematidae</taxon>
        <taxon>Timema</taxon>
    </lineage>
</organism>
<evidence type="ECO:0000256" key="13">
    <source>
        <dbReference type="RuleBase" id="RU201113"/>
    </source>
</evidence>
<evidence type="ECO:0000256" key="9">
    <source>
        <dbReference type="ARBA" id="ARBA00022771"/>
    </source>
</evidence>
<evidence type="ECO:0000259" key="14">
    <source>
        <dbReference type="PROSITE" id="PS50089"/>
    </source>
</evidence>
<dbReference type="InterPro" id="IPR001841">
    <property type="entry name" value="Znf_RING"/>
</dbReference>
<comment type="domain">
    <text evidence="13">The RING-type zinc finger domain is essential for ubiquitin ligase activity.</text>
</comment>
<dbReference type="PANTHER" id="PTHR45877:SF2">
    <property type="entry name" value="E3 UBIQUITIN-PROTEIN LIGASE SINA-RELATED"/>
    <property type="match status" value="1"/>
</dbReference>
<dbReference type="AlphaFoldDB" id="A0A7R8VDP3"/>
<dbReference type="PANTHER" id="PTHR45877">
    <property type="entry name" value="E3 UBIQUITIN-PROTEIN LIGASE SIAH2"/>
    <property type="match status" value="1"/>
</dbReference>
<evidence type="ECO:0000256" key="6">
    <source>
        <dbReference type="ARBA" id="ARBA00022679"/>
    </source>
</evidence>
<evidence type="ECO:0000256" key="3">
    <source>
        <dbReference type="ARBA" id="ARBA00004906"/>
    </source>
</evidence>
<sequence length="599" mass="68411">MNSPPPNPKTKPGFFRSLSSSQKAHTSWFWSKKCPMERVREGVKPFRKNHPGSPEQDLNLDLPVLGCLAQHETNALADYASRAGRDERGVWKEVKRNKWRGTLDSSIESTTQVAQWSTILPPYYTPLPPISTALRAVVETMSKPGPSSALPKEDFNDGLVRLLECPVCSEYMTEKIFICRNGHNVCSTCKPKLGNCPTCRGELIETRCLFAENIAQKLLYPCIHSDYGCPKRLLLKDKKKHESKCVYSLHECTNAKSGCTKKSSLNEKAKHELKCPYRKLYCPNASEGCSEPIVFKDRKIHELFCPYRVFQCVNLERGCEEKCFLKDKPSHEEGCVYRLINCDNIKEGCTSKIMFKNKSDHESICHFRLYECIPCKPDGCMWKGRRHMLVKHMSEDHRIAVWRNKTNLGVWCDYDSSKDRRYAGLVSVYGELFWYSHKFDSAIGKCYWAIQYVGQKDYCTKFRYHLTIYTDMKEGPSVTFAGVPMASDTEDIEQVYESNSAVCLDSCMLEKYVDPSQPKGEYVEDKFRCANIIVSASCSTQVQLILISTLSDLPEMFDTGEPIKSQRRSSQISAHAHLTTHALYSQKLADRFVGRCEEI</sequence>
<dbReference type="InterPro" id="IPR049548">
    <property type="entry name" value="Sina-like_RING"/>
</dbReference>
<evidence type="ECO:0000256" key="8">
    <source>
        <dbReference type="ARBA" id="ARBA00022737"/>
    </source>
</evidence>
<feature type="zinc finger region" description="TRAF-type" evidence="12">
    <location>
        <begin position="271"/>
        <end position="323"/>
    </location>
</feature>
<dbReference type="InterPro" id="IPR013083">
    <property type="entry name" value="Znf_RING/FYVE/PHD"/>
</dbReference>
<dbReference type="EMBL" id="OA565209">
    <property type="protein sequence ID" value="CAD7196533.1"/>
    <property type="molecule type" value="Genomic_DNA"/>
</dbReference>
<dbReference type="Pfam" id="PF03145">
    <property type="entry name" value="Sina_TRAF"/>
    <property type="match status" value="1"/>
</dbReference>
<dbReference type="InterPro" id="IPR018121">
    <property type="entry name" value="7-in-absentia-prot_TRAF-dom"/>
</dbReference>
<evidence type="ECO:0000256" key="10">
    <source>
        <dbReference type="ARBA" id="ARBA00022786"/>
    </source>
</evidence>
<comment type="catalytic activity">
    <reaction evidence="1 13">
        <text>S-ubiquitinyl-[E2 ubiquitin-conjugating enzyme]-L-cysteine + [acceptor protein]-L-lysine = [E2 ubiquitin-conjugating enzyme]-L-cysteine + N(6)-ubiquitinyl-[acceptor protein]-L-lysine.</text>
        <dbReference type="EC" id="2.3.2.27"/>
    </reaction>
</comment>
<gene>
    <name evidence="17" type="ORF">TDIB3V08_LOCUS2874</name>
</gene>
<dbReference type="InterPro" id="IPR008974">
    <property type="entry name" value="TRAF-like"/>
</dbReference>
<evidence type="ECO:0000256" key="4">
    <source>
        <dbReference type="ARBA" id="ARBA00009119"/>
    </source>
</evidence>
<feature type="domain" description="TRAF-type" evidence="15">
    <location>
        <begin position="271"/>
        <end position="323"/>
    </location>
</feature>
<name>A0A7R8VDP3_TIMDO</name>
<keyword evidence="9 12" id="KW-0863">Zinc-finger</keyword>
<dbReference type="Pfam" id="PF21362">
    <property type="entry name" value="Sina_RING"/>
    <property type="match status" value="1"/>
</dbReference>
<comment type="function">
    <text evidence="13">E3 ubiquitin-protein ligase that mediates ubiquitination and subsequent proteasomal degradation of target proteins. E3 ubiquitin ligases accept ubiquitin from an E2 ubiquitin-conjugating enzyme in the form of a thioester and then directly transfers the ubiquitin to targeted substrates.</text>
</comment>
<protein>
    <recommendedName>
        <fullName evidence="13">E3 ubiquitin-protein ligase</fullName>
        <ecNumber evidence="13">2.3.2.27</ecNumber>
    </recommendedName>
</protein>
<dbReference type="PROSITE" id="PS51081">
    <property type="entry name" value="ZF_SIAH"/>
    <property type="match status" value="2"/>
</dbReference>
<evidence type="ECO:0000256" key="2">
    <source>
        <dbReference type="ARBA" id="ARBA00004496"/>
    </source>
</evidence>
<keyword evidence="7 12" id="KW-0479">Metal-binding</keyword>
<dbReference type="InterPro" id="IPR001293">
    <property type="entry name" value="Znf_TRAF"/>
</dbReference>
<evidence type="ECO:0000259" key="16">
    <source>
        <dbReference type="PROSITE" id="PS51081"/>
    </source>
</evidence>
<keyword evidence="6" id="KW-0808">Transferase</keyword>
<dbReference type="PROSITE" id="PS50089">
    <property type="entry name" value="ZF_RING_2"/>
    <property type="match status" value="1"/>
</dbReference>
<dbReference type="GO" id="GO:0061630">
    <property type="term" value="F:ubiquitin protein ligase activity"/>
    <property type="evidence" value="ECO:0007669"/>
    <property type="project" value="UniProtKB-EC"/>
</dbReference>
<dbReference type="InterPro" id="IPR004162">
    <property type="entry name" value="SINA-like_animal"/>
</dbReference>
<dbReference type="GO" id="GO:0031624">
    <property type="term" value="F:ubiquitin conjugating enzyme binding"/>
    <property type="evidence" value="ECO:0007669"/>
    <property type="project" value="TreeGrafter"/>
</dbReference>
<dbReference type="GO" id="GO:0016567">
    <property type="term" value="P:protein ubiquitination"/>
    <property type="evidence" value="ECO:0007669"/>
    <property type="project" value="UniProtKB-UniPathway"/>
</dbReference>
<keyword evidence="10 13" id="KW-0833">Ubl conjugation pathway</keyword>
<accession>A0A7R8VDP3</accession>
<dbReference type="SUPFAM" id="SSF49599">
    <property type="entry name" value="TRAF domain-like"/>
    <property type="match status" value="3"/>
</dbReference>
<feature type="domain" description="SIAH-type" evidence="16">
    <location>
        <begin position="217"/>
        <end position="277"/>
    </location>
</feature>
<proteinExistence type="inferred from homology"/>
<keyword evidence="5" id="KW-0963">Cytoplasm</keyword>
<dbReference type="GO" id="GO:0043161">
    <property type="term" value="P:proteasome-mediated ubiquitin-dependent protein catabolic process"/>
    <property type="evidence" value="ECO:0007669"/>
    <property type="project" value="TreeGrafter"/>
</dbReference>
<feature type="domain" description="RING-type" evidence="14">
    <location>
        <begin position="165"/>
        <end position="200"/>
    </location>
</feature>
<evidence type="ECO:0000259" key="15">
    <source>
        <dbReference type="PROSITE" id="PS50145"/>
    </source>
</evidence>
<feature type="domain" description="SIAH-type" evidence="16">
    <location>
        <begin position="337"/>
        <end position="398"/>
    </location>
</feature>
<dbReference type="Gene3D" id="2.60.210.10">
    <property type="entry name" value="Apoptosis, Tumor Necrosis Factor Receptor Associated Protein 2, Chain A"/>
    <property type="match status" value="1"/>
</dbReference>
<dbReference type="Gene3D" id="3.30.40.10">
    <property type="entry name" value="Zinc/RING finger domain, C3HC4 (zinc finger)"/>
    <property type="match status" value="5"/>
</dbReference>
<keyword evidence="8" id="KW-0677">Repeat</keyword>
<comment type="similarity">
    <text evidence="4 13">Belongs to the SINA (Seven in absentia) family.</text>
</comment>
<comment type="pathway">
    <text evidence="3 13">Protein modification; protein ubiquitination.</text>
</comment>
<evidence type="ECO:0000256" key="5">
    <source>
        <dbReference type="ARBA" id="ARBA00022490"/>
    </source>
</evidence>
<dbReference type="PROSITE" id="PS50145">
    <property type="entry name" value="ZF_TRAF"/>
    <property type="match status" value="1"/>
</dbReference>
<reference evidence="17" key="1">
    <citation type="submission" date="2020-11" db="EMBL/GenBank/DDBJ databases">
        <authorList>
            <person name="Tran Van P."/>
        </authorList>
    </citation>
    <scope>NUCLEOTIDE SEQUENCE</scope>
</reference>
<dbReference type="GO" id="GO:0008270">
    <property type="term" value="F:zinc ion binding"/>
    <property type="evidence" value="ECO:0007669"/>
    <property type="project" value="UniProtKB-KW"/>
</dbReference>
<dbReference type="InterPro" id="IPR013010">
    <property type="entry name" value="Znf_SIAH"/>
</dbReference>